<dbReference type="AlphaFoldDB" id="A0A2P8HH72"/>
<feature type="signal peptide" evidence="3">
    <location>
        <begin position="1"/>
        <end position="22"/>
    </location>
</feature>
<dbReference type="EMBL" id="PYAW01000004">
    <property type="protein sequence ID" value="PSL45573.1"/>
    <property type="molecule type" value="Genomic_DNA"/>
</dbReference>
<sequence>MKKIFLWLIPAICTANSNLLIAQTAQISEKQFSLQTYPFSDPDPVPEPRKIFPYFRFDGYADKGTMQDWKMVEMENDYIKLWITPEIGGKIWGAIEKSTGKAFVYYNHAVKFRDIAMRGPWTSGGIEMNFGVIGHAPTSSTPVDYLIRKNGDGSVSCFVGAIDLPSHTRWSVEVNLPKDKAWFTTRSTWDNPTGLEQSYYHWMNLGIKTKGDLEYVFPGNYYLGHDGKHFPWPVDEQGHKTNFYEKNNFGSYKSYHVFGEMTNFYGAYWHNDDFGFAHYSPYDEKPGKKVWIWGLSDEGMIWEKLLTDTDGQYTEIQSGRLFNQASEGSSNTPFKNRGFAPGSTDEWMEHWFPVKGTNGLKSASPIGSVNMEQHENKVSVWFCPNEITDGSLEVREGKEVVFNKKIHTIPMHSINESFEYKSDYKKLSVWLNNELLFDADREKYEIKRPVEPPAGFNWETAYGHYLKGKEQERQRAYKTAWEEYKKAIEIEPGFVPALTGMANLAYRKTDYKASLAYSLKALSVDTYDPDANMSYGLAGLALGDTTSAIDGFSIASAGVSQRSAAYNALASVLLKQADYRKALAYAGKSLVYNQQGSAAIQLKILCLRKLGMMEEVSSQLTKLEEKDPLNHFIRFEKFLSDPSNENKLLVQHFICNELSHETYLEYALWYFRNGQLSDALKVLEMAPGNHPVVLLWTGYLNHLLGNEQAAYVAFKKVIEQNPQFVFPFRVETLKPLEWAQTLSDNWKLNYYAGLIYLNAGADEKGRSLWNSCGNTPDFYPFYIARSRILNADSQQAQTDVERAVSIAGNDWRAGLYASRFYLDRGNITKAEELARNYYKGNPMNYYLGLHYAKVLELNQDYTKCISLLQNIRVLPCEGSIEGRTIWRNANIGNSLDLMKAQKYRKALDGIALARQWPANLGVGKPYQVDEQLEDFIAFQCFKKLKDNISARKMEDQIIGHTGQLNLSPYISDFLTAWLLKKAGKKTEGDQVMNKLLTHNPSSKIMLWCNAIYSGDLDRAKTLAKEVDVNDQTFLFLSRLFNE</sequence>
<dbReference type="Gene3D" id="1.25.40.10">
    <property type="entry name" value="Tetratricopeptide repeat domain"/>
    <property type="match status" value="3"/>
</dbReference>
<keyword evidence="6" id="KW-1185">Reference proteome</keyword>
<evidence type="ECO:0000313" key="5">
    <source>
        <dbReference type="EMBL" id="PSL45573.1"/>
    </source>
</evidence>
<dbReference type="Proteomes" id="UP000240971">
    <property type="component" value="Unassembled WGS sequence"/>
</dbReference>
<dbReference type="RefSeq" id="WP_106529893.1">
    <property type="nucleotide sequence ID" value="NZ_PYAW01000004.1"/>
</dbReference>
<dbReference type="SUPFAM" id="SSF81901">
    <property type="entry name" value="HCP-like"/>
    <property type="match status" value="1"/>
</dbReference>
<dbReference type="InterPro" id="IPR033396">
    <property type="entry name" value="DUF5107"/>
</dbReference>
<evidence type="ECO:0000256" key="3">
    <source>
        <dbReference type="SAM" id="SignalP"/>
    </source>
</evidence>
<dbReference type="InterPro" id="IPR011990">
    <property type="entry name" value="TPR-like_helical_dom_sf"/>
</dbReference>
<keyword evidence="3" id="KW-0732">Signal</keyword>
<keyword evidence="1" id="KW-0677">Repeat</keyword>
<dbReference type="Pfam" id="PF17128">
    <property type="entry name" value="DUF5107"/>
    <property type="match status" value="1"/>
</dbReference>
<keyword evidence="2" id="KW-0802">TPR repeat</keyword>
<dbReference type="PANTHER" id="PTHR44858:SF18">
    <property type="entry name" value="TETRATRICOPEPTIDE REPEAT (TPR) PROTEIN"/>
    <property type="match status" value="1"/>
</dbReference>
<feature type="domain" description="DUF5107" evidence="4">
    <location>
        <begin position="48"/>
        <end position="354"/>
    </location>
</feature>
<dbReference type="PANTHER" id="PTHR44858">
    <property type="entry name" value="TETRATRICOPEPTIDE REPEAT PROTEIN 6"/>
    <property type="match status" value="1"/>
</dbReference>
<gene>
    <name evidence="5" type="ORF">CLV51_104279</name>
</gene>
<dbReference type="SMART" id="SM00028">
    <property type="entry name" value="TPR"/>
    <property type="match status" value="4"/>
</dbReference>
<evidence type="ECO:0000256" key="1">
    <source>
        <dbReference type="ARBA" id="ARBA00022737"/>
    </source>
</evidence>
<evidence type="ECO:0000259" key="4">
    <source>
        <dbReference type="Pfam" id="PF17128"/>
    </source>
</evidence>
<evidence type="ECO:0000256" key="2">
    <source>
        <dbReference type="ARBA" id="ARBA00022803"/>
    </source>
</evidence>
<dbReference type="InterPro" id="IPR050498">
    <property type="entry name" value="Ycf3"/>
</dbReference>
<proteinExistence type="predicted"/>
<reference evidence="5 6" key="1">
    <citation type="submission" date="2018-03" db="EMBL/GenBank/DDBJ databases">
        <title>Genomic Encyclopedia of Archaeal and Bacterial Type Strains, Phase II (KMG-II): from individual species to whole genera.</title>
        <authorList>
            <person name="Goeker M."/>
        </authorList>
    </citation>
    <scope>NUCLEOTIDE SEQUENCE [LARGE SCALE GENOMIC DNA]</scope>
    <source>
        <strain evidence="5 6">DSM 24859</strain>
    </source>
</reference>
<dbReference type="OrthoDB" id="174931at2"/>
<name>A0A2P8HH72_CHINA</name>
<evidence type="ECO:0000313" key="6">
    <source>
        <dbReference type="Proteomes" id="UP000240971"/>
    </source>
</evidence>
<dbReference type="SUPFAM" id="SSF48452">
    <property type="entry name" value="TPR-like"/>
    <property type="match status" value="1"/>
</dbReference>
<dbReference type="InterPro" id="IPR019734">
    <property type="entry name" value="TPR_rpt"/>
</dbReference>
<feature type="chain" id="PRO_5015180338" evidence="3">
    <location>
        <begin position="23"/>
        <end position="1042"/>
    </location>
</feature>
<protein>
    <submittedName>
        <fullName evidence="5">Uncharacterized protein DUF5107</fullName>
    </submittedName>
</protein>
<accession>A0A2P8HH72</accession>
<organism evidence="5 6">
    <name type="scientific">Chitinophaga niastensis</name>
    <dbReference type="NCBI Taxonomy" id="536980"/>
    <lineage>
        <taxon>Bacteria</taxon>
        <taxon>Pseudomonadati</taxon>
        <taxon>Bacteroidota</taxon>
        <taxon>Chitinophagia</taxon>
        <taxon>Chitinophagales</taxon>
        <taxon>Chitinophagaceae</taxon>
        <taxon>Chitinophaga</taxon>
    </lineage>
</organism>
<comment type="caution">
    <text evidence="5">The sequence shown here is derived from an EMBL/GenBank/DDBJ whole genome shotgun (WGS) entry which is preliminary data.</text>
</comment>